<reference evidence="8 9" key="1">
    <citation type="submission" date="2019-05" db="EMBL/GenBank/DDBJ databases">
        <title>Microbulbifer harenosus sp. nov., an alginate-degrading bacterium isolated from coastal sand.</title>
        <authorList>
            <person name="Huang H."/>
            <person name="Mo K."/>
            <person name="Bao S."/>
        </authorList>
    </citation>
    <scope>NUCLEOTIDE SEQUENCE [LARGE SCALE GENOMIC DNA]</scope>
    <source>
        <strain evidence="8 9">HB161719</strain>
    </source>
</reference>
<evidence type="ECO:0000313" key="8">
    <source>
        <dbReference type="EMBL" id="TLM76257.1"/>
    </source>
</evidence>
<keyword evidence="4" id="KW-0964">Secreted</keyword>
<evidence type="ECO:0000256" key="1">
    <source>
        <dbReference type="ARBA" id="ARBA00004196"/>
    </source>
</evidence>
<keyword evidence="9" id="KW-1185">Reference proteome</keyword>
<comment type="subcellular location">
    <subcellularLocation>
        <location evidence="1">Cell envelope</location>
    </subcellularLocation>
    <subcellularLocation>
        <location evidence="2">Cell outer membrane</location>
    </subcellularLocation>
    <subcellularLocation>
        <location evidence="3">Secreted</location>
    </subcellularLocation>
</comment>
<dbReference type="Proteomes" id="UP000306791">
    <property type="component" value="Unassembled WGS sequence"/>
</dbReference>
<proteinExistence type="predicted"/>
<gene>
    <name evidence="8" type="ORF">FDY93_14025</name>
</gene>
<evidence type="ECO:0000256" key="2">
    <source>
        <dbReference type="ARBA" id="ARBA00004442"/>
    </source>
</evidence>
<dbReference type="NCBIfam" id="TIGR01376">
    <property type="entry name" value="POMP_repeat"/>
    <property type="match status" value="1"/>
</dbReference>
<keyword evidence="7" id="KW-0998">Cell outer membrane</keyword>
<evidence type="ECO:0000256" key="3">
    <source>
        <dbReference type="ARBA" id="ARBA00004613"/>
    </source>
</evidence>
<sequence>MRVTFKDNRATDFGGVIL</sequence>
<evidence type="ECO:0000256" key="5">
    <source>
        <dbReference type="ARBA" id="ARBA00022729"/>
    </source>
</evidence>
<evidence type="ECO:0000313" key="9">
    <source>
        <dbReference type="Proteomes" id="UP000306791"/>
    </source>
</evidence>
<dbReference type="InterPro" id="IPR003368">
    <property type="entry name" value="POMP_repeat"/>
</dbReference>
<evidence type="ECO:0000256" key="4">
    <source>
        <dbReference type="ARBA" id="ARBA00022525"/>
    </source>
</evidence>
<comment type="caution">
    <text evidence="8">The sequence shown here is derived from an EMBL/GenBank/DDBJ whole genome shotgun (WGS) entry which is preliminary data.</text>
</comment>
<organism evidence="8 9">
    <name type="scientific">Microbulbifer harenosus</name>
    <dbReference type="NCBI Taxonomy" id="2576840"/>
    <lineage>
        <taxon>Bacteria</taxon>
        <taxon>Pseudomonadati</taxon>
        <taxon>Pseudomonadota</taxon>
        <taxon>Gammaproteobacteria</taxon>
        <taxon>Cellvibrionales</taxon>
        <taxon>Microbulbiferaceae</taxon>
        <taxon>Microbulbifer</taxon>
    </lineage>
</organism>
<evidence type="ECO:0000256" key="6">
    <source>
        <dbReference type="ARBA" id="ARBA00023136"/>
    </source>
</evidence>
<accession>A0ABY2UFC0</accession>
<evidence type="ECO:0000256" key="7">
    <source>
        <dbReference type="ARBA" id="ARBA00023237"/>
    </source>
</evidence>
<protein>
    <submittedName>
        <fullName evidence="8">Uncharacterized protein</fullName>
    </submittedName>
</protein>
<name>A0ABY2UFC0_9GAMM</name>
<keyword evidence="6" id="KW-0472">Membrane</keyword>
<dbReference type="EMBL" id="VANI01000015">
    <property type="protein sequence ID" value="TLM76257.1"/>
    <property type="molecule type" value="Genomic_DNA"/>
</dbReference>
<keyword evidence="5" id="KW-0732">Signal</keyword>